<dbReference type="InterPro" id="IPR027450">
    <property type="entry name" value="AlkB-like"/>
</dbReference>
<dbReference type="PANTHER" id="PTHR46030:SF1">
    <property type="entry name" value="ALPHA-KETOGLUTARATE-DEPENDENT DIOXYGENASE ALKB HOMOLOG 6"/>
    <property type="match status" value="1"/>
</dbReference>
<dbReference type="AlphaFoldDB" id="A0A8K0UU96"/>
<feature type="domain" description="Fe2OG dioxygenase" evidence="8">
    <location>
        <begin position="99"/>
        <end position="251"/>
    </location>
</feature>
<comment type="caution">
    <text evidence="9">The sequence shown here is derived from an EMBL/GenBank/DDBJ whole genome shotgun (WGS) entry which is preliminary data.</text>
</comment>
<evidence type="ECO:0000256" key="1">
    <source>
        <dbReference type="ARBA" id="ARBA00004123"/>
    </source>
</evidence>
<evidence type="ECO:0000256" key="5">
    <source>
        <dbReference type="ARBA" id="ARBA00023002"/>
    </source>
</evidence>
<evidence type="ECO:0000256" key="4">
    <source>
        <dbReference type="ARBA" id="ARBA00022964"/>
    </source>
</evidence>
<dbReference type="SUPFAM" id="SSF51197">
    <property type="entry name" value="Clavaminate synthase-like"/>
    <property type="match status" value="1"/>
</dbReference>
<comment type="similarity">
    <text evidence="2">Belongs to the alkB family.</text>
</comment>
<dbReference type="Proteomes" id="UP000813824">
    <property type="component" value="Unassembled WGS sequence"/>
</dbReference>
<evidence type="ECO:0000256" key="7">
    <source>
        <dbReference type="ARBA" id="ARBA00023242"/>
    </source>
</evidence>
<organism evidence="9 10">
    <name type="scientific">Cristinia sonorae</name>
    <dbReference type="NCBI Taxonomy" id="1940300"/>
    <lineage>
        <taxon>Eukaryota</taxon>
        <taxon>Fungi</taxon>
        <taxon>Dikarya</taxon>
        <taxon>Basidiomycota</taxon>
        <taxon>Agaricomycotina</taxon>
        <taxon>Agaricomycetes</taxon>
        <taxon>Agaricomycetidae</taxon>
        <taxon>Agaricales</taxon>
        <taxon>Pleurotineae</taxon>
        <taxon>Stephanosporaceae</taxon>
        <taxon>Cristinia</taxon>
    </lineage>
</organism>
<dbReference type="EMBL" id="JAEVFJ010000006">
    <property type="protein sequence ID" value="KAH8104126.1"/>
    <property type="molecule type" value="Genomic_DNA"/>
</dbReference>
<comment type="subcellular location">
    <subcellularLocation>
        <location evidence="1">Nucleus</location>
    </subcellularLocation>
</comment>
<dbReference type="GO" id="GO:0051213">
    <property type="term" value="F:dioxygenase activity"/>
    <property type="evidence" value="ECO:0007669"/>
    <property type="project" value="UniProtKB-KW"/>
</dbReference>
<dbReference type="InterPro" id="IPR005123">
    <property type="entry name" value="Oxoglu/Fe-dep_dioxygenase_dom"/>
</dbReference>
<dbReference type="PANTHER" id="PTHR46030">
    <property type="entry name" value="ALPHA-KETOGLUTARATE-DEPENDENT DIOXYGENASE ALKB HOMOLOG 6"/>
    <property type="match status" value="1"/>
</dbReference>
<keyword evidence="6" id="KW-0408">Iron</keyword>
<dbReference type="Pfam" id="PF13532">
    <property type="entry name" value="2OG-FeII_Oxy_2"/>
    <property type="match status" value="1"/>
</dbReference>
<evidence type="ECO:0000256" key="2">
    <source>
        <dbReference type="ARBA" id="ARBA00007879"/>
    </source>
</evidence>
<dbReference type="GO" id="GO:0005634">
    <property type="term" value="C:nucleus"/>
    <property type="evidence" value="ECO:0007669"/>
    <property type="project" value="UniProtKB-SubCell"/>
</dbReference>
<keyword evidence="7" id="KW-0539">Nucleus</keyword>
<name>A0A8K0UU96_9AGAR</name>
<keyword evidence="3" id="KW-0479">Metal-binding</keyword>
<dbReference type="GO" id="GO:0046872">
    <property type="term" value="F:metal ion binding"/>
    <property type="evidence" value="ECO:0007669"/>
    <property type="project" value="UniProtKB-KW"/>
</dbReference>
<dbReference type="OrthoDB" id="412814at2759"/>
<evidence type="ECO:0000313" key="10">
    <source>
        <dbReference type="Proteomes" id="UP000813824"/>
    </source>
</evidence>
<evidence type="ECO:0000256" key="6">
    <source>
        <dbReference type="ARBA" id="ARBA00023004"/>
    </source>
</evidence>
<dbReference type="InterPro" id="IPR032862">
    <property type="entry name" value="ALKBH6"/>
</dbReference>
<keyword evidence="10" id="KW-1185">Reference proteome</keyword>
<sequence>MATDSIDLESRRVPGSQTTYYIPNFVTEEEEEYVIRKIRESPQQLWKNLPNRRLQILGGGMSAKNILVPQEFPPYLNTFPDLIGRMRETGVFQSSPHGAPNHVILNEYLPGQGIMPHEDGPSYHPAVATLSLGSHTVFHYYQYKLDEEDTLSAPTSEARGKSIDKTPVLSMLLEPRSLVITTSSLYTSHLHGIDDVHEDLFYQGDVESSVGTKLTVANADLLADEGVKDVVLKGGVLKREVRYSLTCRDVEKVAAKIMLGKR</sequence>
<dbReference type="InterPro" id="IPR037151">
    <property type="entry name" value="AlkB-like_sf"/>
</dbReference>
<accession>A0A8K0UU96</accession>
<evidence type="ECO:0000256" key="3">
    <source>
        <dbReference type="ARBA" id="ARBA00022723"/>
    </source>
</evidence>
<gene>
    <name evidence="9" type="ORF">BXZ70DRAFT_888551</name>
</gene>
<reference evidence="9" key="1">
    <citation type="journal article" date="2021" name="New Phytol.">
        <title>Evolutionary innovations through gain and loss of genes in the ectomycorrhizal Boletales.</title>
        <authorList>
            <person name="Wu G."/>
            <person name="Miyauchi S."/>
            <person name="Morin E."/>
            <person name="Kuo A."/>
            <person name="Drula E."/>
            <person name="Varga T."/>
            <person name="Kohler A."/>
            <person name="Feng B."/>
            <person name="Cao Y."/>
            <person name="Lipzen A."/>
            <person name="Daum C."/>
            <person name="Hundley H."/>
            <person name="Pangilinan J."/>
            <person name="Johnson J."/>
            <person name="Barry K."/>
            <person name="LaButti K."/>
            <person name="Ng V."/>
            <person name="Ahrendt S."/>
            <person name="Min B."/>
            <person name="Choi I.G."/>
            <person name="Park H."/>
            <person name="Plett J.M."/>
            <person name="Magnuson J."/>
            <person name="Spatafora J.W."/>
            <person name="Nagy L.G."/>
            <person name="Henrissat B."/>
            <person name="Grigoriev I.V."/>
            <person name="Yang Z.L."/>
            <person name="Xu J."/>
            <person name="Martin F.M."/>
        </authorList>
    </citation>
    <scope>NUCLEOTIDE SEQUENCE</scope>
    <source>
        <strain evidence="9">KKN 215</strain>
    </source>
</reference>
<keyword evidence="5" id="KW-0560">Oxidoreductase</keyword>
<evidence type="ECO:0000313" key="9">
    <source>
        <dbReference type="EMBL" id="KAH8104126.1"/>
    </source>
</evidence>
<keyword evidence="4" id="KW-0223">Dioxygenase</keyword>
<proteinExistence type="inferred from homology"/>
<protein>
    <recommendedName>
        <fullName evidence="8">Fe2OG dioxygenase domain-containing protein</fullName>
    </recommendedName>
</protein>
<dbReference type="PROSITE" id="PS51471">
    <property type="entry name" value="FE2OG_OXY"/>
    <property type="match status" value="1"/>
</dbReference>
<evidence type="ECO:0000259" key="8">
    <source>
        <dbReference type="PROSITE" id="PS51471"/>
    </source>
</evidence>
<dbReference type="Gene3D" id="2.60.120.590">
    <property type="entry name" value="Alpha-ketoglutarate-dependent dioxygenase AlkB-like"/>
    <property type="match status" value="1"/>
</dbReference>